<dbReference type="InterPro" id="IPR014716">
    <property type="entry name" value="Fibrinogen_a/b/g_C_1"/>
</dbReference>
<dbReference type="PROSITE" id="PS51406">
    <property type="entry name" value="FIBRINOGEN_C_2"/>
    <property type="match status" value="1"/>
</dbReference>
<feature type="domain" description="Fibrinogen C-terminal" evidence="1">
    <location>
        <begin position="109"/>
        <end position="160"/>
    </location>
</feature>
<proteinExistence type="predicted"/>
<name>A0A1X7U6P8_AMPQE</name>
<reference evidence="2" key="1">
    <citation type="submission" date="2017-05" db="UniProtKB">
        <authorList>
            <consortium name="EnsemblMetazoa"/>
        </authorList>
    </citation>
    <scope>IDENTIFICATION</scope>
</reference>
<evidence type="ECO:0000259" key="1">
    <source>
        <dbReference type="PROSITE" id="PS51406"/>
    </source>
</evidence>
<dbReference type="OrthoDB" id="5971203at2759"/>
<protein>
    <recommendedName>
        <fullName evidence="1">Fibrinogen C-terminal domain-containing protein</fullName>
    </recommendedName>
</protein>
<dbReference type="InterPro" id="IPR002181">
    <property type="entry name" value="Fibrinogen_a/b/g_C_dom"/>
</dbReference>
<accession>A0A1X7U6P8</accession>
<dbReference type="Gene3D" id="3.90.215.10">
    <property type="entry name" value="Gamma Fibrinogen, chain A, domain 1"/>
    <property type="match status" value="1"/>
</dbReference>
<dbReference type="NCBIfam" id="NF040941">
    <property type="entry name" value="GGGWT_bact"/>
    <property type="match status" value="1"/>
</dbReference>
<organism evidence="2">
    <name type="scientific">Amphimedon queenslandica</name>
    <name type="common">Sponge</name>
    <dbReference type="NCBI Taxonomy" id="400682"/>
    <lineage>
        <taxon>Eukaryota</taxon>
        <taxon>Metazoa</taxon>
        <taxon>Porifera</taxon>
        <taxon>Demospongiae</taxon>
        <taxon>Heteroscleromorpha</taxon>
        <taxon>Haplosclerida</taxon>
        <taxon>Niphatidae</taxon>
        <taxon>Amphimedon</taxon>
    </lineage>
</organism>
<dbReference type="SUPFAM" id="SSF56496">
    <property type="entry name" value="Fibrinogen C-terminal domain-like"/>
    <property type="match status" value="1"/>
</dbReference>
<sequence length="379" mass="41152">IACPPQFISSSNLALTFDAANNTCTAACSACSDTSNTDTNQYNSDDELVNELLNTTRNNGQDIEEIKQKMDSIISSLSHIKETATSNAGVINDILLLVEDLIMLKNDSSSFSSIPTSCQEIKDKQPNSPSGIYLLQTANNQTQSVYCNMEELCGSGGGWTRLGYLDMTDATENCPSGFRLYQSGGVRACGRATLSVGSCVSVQFPSNGISYTQVCGRVVGYQYASTDAVEHTIGGLENHNDINSYYVDGVSITRGSPRQHVWTLIAGLLDANDIYHSCPCSQGSIQNSTLQSFLGNDYFCESGISTITYQFILYTSDPLWDGKGCGGSESNCCTSRPSLPWFNKVLNTATTDYLELRVCADETTDNEDVPVSFYELYVK</sequence>
<dbReference type="EnsemblMetazoa" id="Aqu2.1.23597_001">
    <property type="protein sequence ID" value="Aqu2.1.23597_001"/>
    <property type="gene ID" value="Aqu2.1.23597"/>
</dbReference>
<dbReference type="AlphaFoldDB" id="A0A1X7U6P8"/>
<dbReference type="InterPro" id="IPR036056">
    <property type="entry name" value="Fibrinogen-like_C"/>
</dbReference>
<evidence type="ECO:0000313" key="2">
    <source>
        <dbReference type="EnsemblMetazoa" id="Aqu2.1.23597_001"/>
    </source>
</evidence>
<dbReference type="InParanoid" id="A0A1X7U6P8"/>